<evidence type="ECO:0000256" key="1">
    <source>
        <dbReference type="SAM" id="Coils"/>
    </source>
</evidence>
<feature type="compositionally biased region" description="Polar residues" evidence="2">
    <location>
        <begin position="457"/>
        <end position="472"/>
    </location>
</feature>
<feature type="region of interest" description="Disordered" evidence="2">
    <location>
        <begin position="230"/>
        <end position="278"/>
    </location>
</feature>
<dbReference type="GO" id="GO:2000009">
    <property type="term" value="P:negative regulation of protein localization to cell surface"/>
    <property type="evidence" value="ECO:0007669"/>
    <property type="project" value="TreeGrafter"/>
</dbReference>
<dbReference type="GO" id="GO:0030140">
    <property type="term" value="C:trans-Golgi network transport vesicle"/>
    <property type="evidence" value="ECO:0007669"/>
    <property type="project" value="TreeGrafter"/>
</dbReference>
<dbReference type="GO" id="GO:0044325">
    <property type="term" value="F:transmembrane transporter binding"/>
    <property type="evidence" value="ECO:0007669"/>
    <property type="project" value="TreeGrafter"/>
</dbReference>
<evidence type="ECO:0000313" key="3">
    <source>
        <dbReference type="EMBL" id="CAD7222457.1"/>
    </source>
</evidence>
<accession>A0A7R8W4B8</accession>
<gene>
    <name evidence="3" type="ORF">CTOB1V02_LOCUS465</name>
</gene>
<organism evidence="3">
    <name type="scientific">Cyprideis torosa</name>
    <dbReference type="NCBI Taxonomy" id="163714"/>
    <lineage>
        <taxon>Eukaryota</taxon>
        <taxon>Metazoa</taxon>
        <taxon>Ecdysozoa</taxon>
        <taxon>Arthropoda</taxon>
        <taxon>Crustacea</taxon>
        <taxon>Oligostraca</taxon>
        <taxon>Ostracoda</taxon>
        <taxon>Podocopa</taxon>
        <taxon>Podocopida</taxon>
        <taxon>Cytherocopina</taxon>
        <taxon>Cytheroidea</taxon>
        <taxon>Cytherideidae</taxon>
        <taxon>Cyprideis</taxon>
    </lineage>
</organism>
<dbReference type="InterPro" id="IPR038879">
    <property type="entry name" value="GOPC"/>
</dbReference>
<dbReference type="GO" id="GO:0005794">
    <property type="term" value="C:Golgi apparatus"/>
    <property type="evidence" value="ECO:0007669"/>
    <property type="project" value="InterPro"/>
</dbReference>
<dbReference type="Pfam" id="PF00595">
    <property type="entry name" value="PDZ"/>
    <property type="match status" value="1"/>
</dbReference>
<dbReference type="SUPFAM" id="SSF50156">
    <property type="entry name" value="PDZ domain-like"/>
    <property type="match status" value="1"/>
</dbReference>
<feature type="compositionally biased region" description="Basic and acidic residues" evidence="2">
    <location>
        <begin position="539"/>
        <end position="554"/>
    </location>
</feature>
<sequence>MSDLSSVTFRWLDLLESDFDKAYVQLDLALGEIEKEYEESELIYLAKRKLTIMSSTYAQLLHKAQTIFQNNLKLEAELVHLRQDLINAQAVRDTAEVELNRLMVEMHDAKLKLLELQRPGGTLSPTTEKIRQNLREEVERRREATLPNFIPPRALDQMGEENKALRNELASIQGELYGSRLATKYLDKELAGRIQQIQLLGRGMDHTDQEKVWNQLESEIQLHRHKTVARACRNKTSSPGAGAVASPPRPTGGGGDAPGHSPHPPRTPNRDPQPLRAGRETRCVVIEKDREEGLGMSVTGGYEHGIPIMISEVHAGGPAARTGQLTVGDAILSVNGIDISKCLHSEGVEVLLKQSGRVTLEVQFISEEDTDSEFDPGDTNPANFRYKLFDDEVISVNDSHRNLFIPNGDDISSVQSRQSSDNVSSPRRKPERSSGPPVIPGSAQLLRGSLSDEDTSIGRSRTETLPSPSKSLPASFPLVEDELIAPAAEEVASDEEDGGPSFEALAMSVDALASSLGALTASIDADAEDMPAVAVQGGDRPRFLPEEDSLEELR</sequence>
<feature type="compositionally biased region" description="Polar residues" evidence="2">
    <location>
        <begin position="410"/>
        <end position="425"/>
    </location>
</feature>
<dbReference type="OrthoDB" id="10063653at2759"/>
<proteinExistence type="predicted"/>
<dbReference type="SMART" id="SM00228">
    <property type="entry name" value="PDZ"/>
    <property type="match status" value="1"/>
</dbReference>
<dbReference type="InterPro" id="IPR036034">
    <property type="entry name" value="PDZ_sf"/>
</dbReference>
<dbReference type="EMBL" id="OB660061">
    <property type="protein sequence ID" value="CAD7222457.1"/>
    <property type="molecule type" value="Genomic_DNA"/>
</dbReference>
<reference evidence="3" key="1">
    <citation type="submission" date="2020-11" db="EMBL/GenBank/DDBJ databases">
        <authorList>
            <person name="Tran Van P."/>
        </authorList>
    </citation>
    <scope>NUCLEOTIDE SEQUENCE</scope>
</reference>
<feature type="region of interest" description="Disordered" evidence="2">
    <location>
        <begin position="525"/>
        <end position="554"/>
    </location>
</feature>
<feature type="region of interest" description="Disordered" evidence="2">
    <location>
        <begin position="405"/>
        <end position="475"/>
    </location>
</feature>
<evidence type="ECO:0000256" key="2">
    <source>
        <dbReference type="SAM" id="MobiDB-lite"/>
    </source>
</evidence>
<dbReference type="PANTHER" id="PTHR16528">
    <property type="entry name" value="GOLGI-ASSOCIATED PDZ AND COILED-COIL MOTIF-CONTAINING"/>
    <property type="match status" value="1"/>
</dbReference>
<dbReference type="GO" id="GO:0016020">
    <property type="term" value="C:membrane"/>
    <property type="evidence" value="ECO:0007669"/>
    <property type="project" value="TreeGrafter"/>
</dbReference>
<dbReference type="PANTHER" id="PTHR16528:SF2">
    <property type="entry name" value="GOLGI-ASSOCIATED PDZ AND COILED-COIL MOTIF-CONTAINING PROTEIN"/>
    <property type="match status" value="1"/>
</dbReference>
<keyword evidence="1" id="KW-0175">Coiled coil</keyword>
<feature type="coiled-coil region" evidence="1">
    <location>
        <begin position="71"/>
        <end position="112"/>
    </location>
</feature>
<dbReference type="PROSITE" id="PS50106">
    <property type="entry name" value="PDZ"/>
    <property type="match status" value="1"/>
</dbReference>
<dbReference type="InterPro" id="IPR001478">
    <property type="entry name" value="PDZ"/>
</dbReference>
<name>A0A7R8W4B8_9CRUS</name>
<dbReference type="AlphaFoldDB" id="A0A7R8W4B8"/>
<protein>
    <submittedName>
        <fullName evidence="3">Uncharacterized protein</fullName>
    </submittedName>
</protein>
<dbReference type="Gene3D" id="2.30.42.10">
    <property type="match status" value="1"/>
</dbReference>